<dbReference type="InterPro" id="IPR008964">
    <property type="entry name" value="Invasin/intimin_cell_adhesion"/>
</dbReference>
<reference evidence="3 4" key="1">
    <citation type="submission" date="2019-11" db="EMBL/GenBank/DDBJ databases">
        <title>Draft genome sequences of five Paenibacillus species of dairy origin.</title>
        <authorList>
            <person name="Olajide A.M."/>
            <person name="Chen S."/>
            <person name="Lapointe G."/>
        </authorList>
    </citation>
    <scope>NUCLEOTIDE SEQUENCE [LARGE SCALE GENOMIC DNA]</scope>
    <source>
        <strain evidence="3 4">12CR55</strain>
    </source>
</reference>
<protein>
    <recommendedName>
        <fullName evidence="2">BIG2 domain-containing protein</fullName>
    </recommendedName>
</protein>
<comment type="caution">
    <text evidence="3">The sequence shown here is derived from an EMBL/GenBank/DDBJ whole genome shotgun (WGS) entry which is preliminary data.</text>
</comment>
<dbReference type="SUPFAM" id="SSF50998">
    <property type="entry name" value="Quinoprotein alcohol dehydrogenase-like"/>
    <property type="match status" value="1"/>
</dbReference>
<keyword evidence="1" id="KW-0732">Signal</keyword>
<dbReference type="AlphaFoldDB" id="A0A7X2Z1J6"/>
<dbReference type="Pfam" id="PF02368">
    <property type="entry name" value="Big_2"/>
    <property type="match status" value="1"/>
</dbReference>
<dbReference type="InterPro" id="IPR003343">
    <property type="entry name" value="Big_2"/>
</dbReference>
<evidence type="ECO:0000313" key="3">
    <source>
        <dbReference type="EMBL" id="MUG45770.1"/>
    </source>
</evidence>
<dbReference type="EMBL" id="WNZW01000003">
    <property type="protein sequence ID" value="MUG45770.1"/>
    <property type="molecule type" value="Genomic_DNA"/>
</dbReference>
<dbReference type="Gene3D" id="2.60.40.1080">
    <property type="match status" value="2"/>
</dbReference>
<dbReference type="PANTHER" id="PTHR42754">
    <property type="entry name" value="ENDOGLUCANASE"/>
    <property type="match status" value="1"/>
</dbReference>
<proteinExistence type="predicted"/>
<accession>A0A7X2Z1J6</accession>
<feature type="chain" id="PRO_5031196192" description="BIG2 domain-containing protein" evidence="1">
    <location>
        <begin position="31"/>
        <end position="531"/>
    </location>
</feature>
<dbReference type="RefSeq" id="WP_155611160.1">
    <property type="nucleotide sequence ID" value="NZ_WNZW01000003.1"/>
</dbReference>
<sequence>MNKRLNRKWIVWLLTVMLLAVVLPAGGAAAASNEAELEWERTLSKDIRFIDVKQTEDGYSLIGSYKQSFDLYLAKTDTEGYLYWEKFHEANSEPGRRYLPGAGTTTPDGGYLIGGTVGIGRERNSPFFIEKYDTEGNSVAYIHLTGGTSPGFSDIRLAKDGGILYANNLGGWFNIHDRAFAGKVTDQGETVWSTKLGDTFASFGYHSDRLIELTDGSYLVEGYNGYYRNQYVWRLDAEGQILETQEYQGLISGAALATDDGGYIIFATDAETNEVVFLKNTASHETELYLPLSFKGEVKSLEEAADGGYLVGTTEGIYKTDENGNVQWQRALSELSKLAPTTDGGAVVIAGQKLLKFKGATEEAPLEDGLSFDSNAYSLVEGQRLDTVVTAVYGGAKSDVTGQAAYTSEDESIVSIDEDGNLTGHRLGQTKIRAVFDNMSAEATVFVVRTYKAVLLDSAEYSVNIGQPLDIIAYYQEGNKLTDITAESSFEVSDPSVARIEDGHIIGLKIGRTALKVTYRGYEDTAILDVY</sequence>
<name>A0A7X2Z1J6_9BACL</name>
<gene>
    <name evidence="3" type="ORF">GNP95_12290</name>
</gene>
<evidence type="ECO:0000313" key="4">
    <source>
        <dbReference type="Proteomes" id="UP000447876"/>
    </source>
</evidence>
<organism evidence="3 4">
    <name type="scientific">Paenibacillus woosongensis</name>
    <dbReference type="NCBI Taxonomy" id="307580"/>
    <lineage>
        <taxon>Bacteria</taxon>
        <taxon>Bacillati</taxon>
        <taxon>Bacillota</taxon>
        <taxon>Bacilli</taxon>
        <taxon>Bacillales</taxon>
        <taxon>Paenibacillaceae</taxon>
        <taxon>Paenibacillus</taxon>
    </lineage>
</organism>
<feature type="signal peptide" evidence="1">
    <location>
        <begin position="1"/>
        <end position="30"/>
    </location>
</feature>
<evidence type="ECO:0000256" key="1">
    <source>
        <dbReference type="SAM" id="SignalP"/>
    </source>
</evidence>
<dbReference type="SMART" id="SM00635">
    <property type="entry name" value="BID_2"/>
    <property type="match status" value="2"/>
</dbReference>
<dbReference type="SUPFAM" id="SSF49373">
    <property type="entry name" value="Invasin/intimin cell-adhesion fragments"/>
    <property type="match status" value="1"/>
</dbReference>
<dbReference type="OrthoDB" id="2540070at2"/>
<dbReference type="InterPro" id="IPR011047">
    <property type="entry name" value="Quinoprotein_ADH-like_sf"/>
</dbReference>
<dbReference type="Proteomes" id="UP000447876">
    <property type="component" value="Unassembled WGS sequence"/>
</dbReference>
<feature type="domain" description="BIG2" evidence="2">
    <location>
        <begin position="366"/>
        <end position="446"/>
    </location>
</feature>
<dbReference type="PANTHER" id="PTHR42754:SF1">
    <property type="entry name" value="LIPOPROTEIN"/>
    <property type="match status" value="1"/>
</dbReference>
<evidence type="ECO:0000259" key="2">
    <source>
        <dbReference type="SMART" id="SM00635"/>
    </source>
</evidence>
<feature type="domain" description="BIG2" evidence="2">
    <location>
        <begin position="450"/>
        <end position="529"/>
    </location>
</feature>